<dbReference type="Proteomes" id="UP000030111">
    <property type="component" value="Unassembled WGS sequence"/>
</dbReference>
<dbReference type="EMBL" id="JRLY01000017">
    <property type="protein sequence ID" value="KGO91616.1"/>
    <property type="molecule type" value="Genomic_DNA"/>
</dbReference>
<dbReference type="eggNOG" id="COG1345">
    <property type="taxonomic scope" value="Bacteria"/>
</dbReference>
<dbReference type="STRING" id="1121898.GCA_000422725_03768"/>
<gene>
    <name evidence="3" type="ORF">Q766_17285</name>
</gene>
<dbReference type="InterPro" id="IPR013783">
    <property type="entry name" value="Ig-like_fold"/>
</dbReference>
<evidence type="ECO:0000313" key="4">
    <source>
        <dbReference type="Proteomes" id="UP000030111"/>
    </source>
</evidence>
<reference evidence="3 4" key="1">
    <citation type="submission" date="2013-09" db="EMBL/GenBank/DDBJ databases">
        <authorList>
            <person name="Zeng Z."/>
            <person name="Chen C."/>
        </authorList>
    </citation>
    <scope>NUCLEOTIDE SEQUENCE [LARGE SCALE GENOMIC DNA]</scope>
    <source>
        <strain evidence="3 4">WB 4.1-42</strain>
    </source>
</reference>
<proteinExistence type="predicted"/>
<feature type="chain" id="PRO_5001992272" description="PKD domain-containing protein" evidence="1">
    <location>
        <begin position="26"/>
        <end position="1090"/>
    </location>
</feature>
<evidence type="ECO:0000256" key="1">
    <source>
        <dbReference type="SAM" id="SignalP"/>
    </source>
</evidence>
<dbReference type="OrthoDB" id="1652165at2"/>
<evidence type="ECO:0000259" key="2">
    <source>
        <dbReference type="PROSITE" id="PS50093"/>
    </source>
</evidence>
<sequence>MKAKQLFRAIFTIAFFCYCGFGAFAQTQYANSVSSQAYVASPTLAHDQNLATAARITTTNVAVTLEGHIELQFSSVVPANTPAYVKINMQETDQLKALLGGALGDLLDDVLGIVLGDQYLQVIVSNNGATPAVLTSTSFTSNTMRIVQDGTGDYYIRIVPTGNYNRIRINNKLGGIIASRWLDVYEAFYTTGANSCGIGNYTSYEGVGVVSLLGANVTNANRAIDANTTNYSTINLGTLAVGVGLQQSIYFAGTAATTDSYNIKFQMANTLVDLGVLGSVHIIGYDGSGTIVYNKALNDAAFVSLGIATGLANGQPVSINIQPGVAIQRLALRYTSIAGVGLTAQELHLYGITRGSFGVSLAGAGSYQTGATIPLVATVTGCTGPYTYSWTGTGATSSTTNTASPVLTTPGTYNYTVTVTDKFGIQQTATASVVIEQPPVGGTVAGTQTVCSGLLASDLTLSGYTGNIIKWQRATNAAFTDATDIANTTATLTGAELGPLDTTTYVRAVVGRFTYANVNSTNYATLTVKGTTWNGTAWSNGAPDLSTTAFFTGAYNVDADLNACRIIVSNNAVVNIPSENLVTVQHNINVQTGSITFQNNAHLIQQTGEANIGNVTVKKKASELYRLDYTLWSSPVNGQKLGQFSPFTSTGRFYEYGYFNGSNIYMEKYNPVADLTAPFTVGKGYLIRMPNSITGGPTGPYYAGTQTYVFEGKFTGVPNNGTITYPLSINGERYTATGNPYASPINVQAFFDANEDVMAEESAIYFWRKKNDHNATTYTTLTRDAYVYNNASGGVAGDDIYGGKIWDDFFNNDVDPADWVINVGQGFIIQAAQIANPVVTFTNSMRRGAIYNNQFFKGNMAGQTQETRSRFWINIAGSANNSFSQAALVYSSNATLGLDKGRDGKMFSNESPLAFYSIQDANNLTIQARPQFTDSDVVAMGYRADVAGQYSISISRKDGVFADQAVYIKDNQLGITKNISTEAYTFTTEAGTINNRFEIVYKQQGALSTNNPELLNNSVVVYQQNNVINITAANTQITDVTVYDMRGRRLYGKTGINATQTTIDNLNVQKEVIIVEVNTVNGKVTKKIIF</sequence>
<organism evidence="3 4">
    <name type="scientific">Flavobacterium subsaxonicum WB 4.1-42 = DSM 21790</name>
    <dbReference type="NCBI Taxonomy" id="1121898"/>
    <lineage>
        <taxon>Bacteria</taxon>
        <taxon>Pseudomonadati</taxon>
        <taxon>Bacteroidota</taxon>
        <taxon>Flavobacteriia</taxon>
        <taxon>Flavobacteriales</taxon>
        <taxon>Flavobacteriaceae</taxon>
        <taxon>Flavobacterium</taxon>
    </lineage>
</organism>
<dbReference type="InterPro" id="IPR035986">
    <property type="entry name" value="PKD_dom_sf"/>
</dbReference>
<dbReference type="eggNOG" id="COG1361">
    <property type="taxonomic scope" value="Bacteria"/>
</dbReference>
<protein>
    <recommendedName>
        <fullName evidence="2">PKD domain-containing protein</fullName>
    </recommendedName>
</protein>
<accession>A0A0A2MJ64</accession>
<feature type="domain" description="PKD" evidence="2">
    <location>
        <begin position="385"/>
        <end position="436"/>
    </location>
</feature>
<dbReference type="Gene3D" id="2.60.40.10">
    <property type="entry name" value="Immunoglobulins"/>
    <property type="match status" value="1"/>
</dbReference>
<dbReference type="RefSeq" id="WP_026989856.1">
    <property type="nucleotide sequence ID" value="NZ_AUGP01000003.1"/>
</dbReference>
<keyword evidence="4" id="KW-1185">Reference proteome</keyword>
<comment type="caution">
    <text evidence="3">The sequence shown here is derived from an EMBL/GenBank/DDBJ whole genome shotgun (WGS) entry which is preliminary data.</text>
</comment>
<dbReference type="PROSITE" id="PS50093">
    <property type="entry name" value="PKD"/>
    <property type="match status" value="1"/>
</dbReference>
<evidence type="ECO:0000313" key="3">
    <source>
        <dbReference type="EMBL" id="KGO91616.1"/>
    </source>
</evidence>
<dbReference type="InterPro" id="IPR000601">
    <property type="entry name" value="PKD_dom"/>
</dbReference>
<feature type="signal peptide" evidence="1">
    <location>
        <begin position="1"/>
        <end position="25"/>
    </location>
</feature>
<name>A0A0A2MJ64_9FLAO</name>
<dbReference type="AlphaFoldDB" id="A0A0A2MJ64"/>
<dbReference type="SUPFAM" id="SSF49299">
    <property type="entry name" value="PKD domain"/>
    <property type="match status" value="1"/>
</dbReference>
<dbReference type="NCBIfam" id="NF033708">
    <property type="entry name" value="T9SS_Cterm_ChiA"/>
    <property type="match status" value="1"/>
</dbReference>
<keyword evidence="1" id="KW-0732">Signal</keyword>